<organism evidence="2 4">
    <name type="scientific">Caldalkalibacillus thermarum (strain TA2.A1)</name>
    <dbReference type="NCBI Taxonomy" id="986075"/>
    <lineage>
        <taxon>Bacteria</taxon>
        <taxon>Bacillati</taxon>
        <taxon>Bacillota</taxon>
        <taxon>Bacilli</taxon>
        <taxon>Bacillales</taxon>
        <taxon>Bacillaceae</taxon>
        <taxon>Caldalkalibacillus</taxon>
    </lineage>
</organism>
<evidence type="ECO:0000259" key="1">
    <source>
        <dbReference type="Pfam" id="PF09648"/>
    </source>
</evidence>
<reference evidence="2 4" key="1">
    <citation type="journal article" date="2011" name="J. Bacteriol.">
        <title>Draft genome sequence of the thermoalkaliphilic Caldalkalibacillus thermarum strain TA2.A1.</title>
        <authorList>
            <person name="Kalamorz F."/>
            <person name="Keis S."/>
            <person name="McMillan D.G."/>
            <person name="Olsson K."/>
            <person name="Stanton J.A."/>
            <person name="Stockwell P."/>
            <person name="Black M.A."/>
            <person name="Klingeman D.M."/>
            <person name="Land M.L."/>
            <person name="Han C.S."/>
            <person name="Martin S.L."/>
            <person name="Becher S.A."/>
            <person name="Peddie C.J."/>
            <person name="Morgan H.W."/>
            <person name="Matthies D."/>
            <person name="Preiss L."/>
            <person name="Meier T."/>
            <person name="Brown S.D."/>
            <person name="Cook G.M."/>
        </authorList>
    </citation>
    <scope>NUCLEOTIDE SEQUENCE [LARGE SCALE GENOMIC DNA]</scope>
    <source>
        <strain evidence="2 4">TA2.A1</strain>
    </source>
</reference>
<reference evidence="3 5" key="2">
    <citation type="journal article" date="2020" name="Extremophiles">
        <title>Genomic analysis of Caldalkalibacillus thermarum TA2.A1 reveals aerobic alkaliphilic metabolism and evolutionary hallmarks linking alkaliphilic bacteria and plant life.</title>
        <authorList>
            <person name="de Jong S.I."/>
            <person name="van den Broek M.A."/>
            <person name="Merkel A.Y."/>
            <person name="de la Torre Cortes P."/>
            <person name="Kalamorz F."/>
            <person name="Cook G.M."/>
            <person name="van Loosdrecht M.C.M."/>
            <person name="McMillan D.G.G."/>
        </authorList>
    </citation>
    <scope>NUCLEOTIDE SEQUENCE [LARGE SCALE GENOMIC DNA]</scope>
    <source>
        <strain evidence="3 5">TA2.A1</strain>
    </source>
</reference>
<feature type="domain" description="Regulatory protein YycH-like" evidence="1">
    <location>
        <begin position="47"/>
        <end position="248"/>
    </location>
</feature>
<dbReference type="Proteomes" id="UP000010716">
    <property type="component" value="Unassembled WGS sequence"/>
</dbReference>
<evidence type="ECO:0000313" key="5">
    <source>
        <dbReference type="Proteomes" id="UP000825179"/>
    </source>
</evidence>
<dbReference type="Proteomes" id="UP000825179">
    <property type="component" value="Chromosome"/>
</dbReference>
<dbReference type="eggNOG" id="COG4853">
    <property type="taxonomic scope" value="Bacteria"/>
</dbReference>
<evidence type="ECO:0000313" key="4">
    <source>
        <dbReference type="Proteomes" id="UP000010716"/>
    </source>
</evidence>
<dbReference type="EMBL" id="CP082237">
    <property type="protein sequence ID" value="QZT34252.1"/>
    <property type="molecule type" value="Genomic_DNA"/>
</dbReference>
<dbReference type="KEGG" id="cthu:HUR95_02230"/>
<dbReference type="AlphaFoldDB" id="F5L8E2"/>
<reference evidence="3" key="3">
    <citation type="submission" date="2021-08" db="EMBL/GenBank/DDBJ databases">
        <authorList>
            <person name="de Jong S."/>
            <person name="van den Broek M."/>
            <person name="Merkel A."/>
            <person name="de la Torre Cortes P."/>
            <person name="Kalamorz F."/>
            <person name="Cook G."/>
            <person name="van Loosdrecht M."/>
            <person name="McMillan D."/>
        </authorList>
    </citation>
    <scope>NUCLEOTIDE SEQUENCE</scope>
    <source>
        <strain evidence="3">TA2.A1</strain>
    </source>
</reference>
<dbReference type="GO" id="GO:0016020">
    <property type="term" value="C:membrane"/>
    <property type="evidence" value="ECO:0007669"/>
    <property type="project" value="InterPro"/>
</dbReference>
<proteinExistence type="predicted"/>
<sequence>MNWANTKSILIVVFLLLNFFLGWQLWQKHTNHPELAFIYEHSLDELLLLHQITLDTDLDPEQPHMAQLKVRSLTESDRPNLPDAQGQSISVKDNVIISAFSPAYPLEGEFDPQLFKELFVKEYVYRGEDYNFNYMDEAEISYIQYYGEFPLFIGSLTIFLNEQGGVTGYQQRYYHVVNEGDKQPIISSYTSLRTLLDQQVIPPLAVIRDVTLGYYGQVYAAENQVLTPTWRIIYEDRDQLKVTYVNAYTGAIELDPNKAG</sequence>
<protein>
    <submittedName>
        <fullName evidence="3">Two-component system regulatory protein YycI</fullName>
    </submittedName>
</protein>
<dbReference type="Pfam" id="PF09648">
    <property type="entry name" value="YycI"/>
    <property type="match status" value="1"/>
</dbReference>
<dbReference type="OrthoDB" id="2388036at2"/>
<gene>
    <name evidence="2" type="ORF">CathTA2_2094</name>
    <name evidence="3" type="ORF">HUR95_02230</name>
</gene>
<evidence type="ECO:0000313" key="3">
    <source>
        <dbReference type="EMBL" id="QZT34252.1"/>
    </source>
</evidence>
<accession>F5L8E2</accession>
<dbReference type="EMBL" id="AFCE01000150">
    <property type="protein sequence ID" value="EGL82375.1"/>
    <property type="molecule type" value="Genomic_DNA"/>
</dbReference>
<dbReference type="InterPro" id="IPR018604">
    <property type="entry name" value="YycI-like"/>
</dbReference>
<name>F5L8E2_CALTT</name>
<keyword evidence="5" id="KW-1185">Reference proteome</keyword>
<evidence type="ECO:0000313" key="2">
    <source>
        <dbReference type="EMBL" id="EGL82375.1"/>
    </source>
</evidence>
<dbReference type="RefSeq" id="WP_007505350.1">
    <property type="nucleotide sequence ID" value="NZ_AFCE01000150.1"/>
</dbReference>
<dbReference type="Gene3D" id="2.40.128.690">
    <property type="entry name" value="YycH protein, domain 3-like"/>
    <property type="match status" value="1"/>
</dbReference>